<dbReference type="InterPro" id="IPR017969">
    <property type="entry name" value="Heavy-metal-associated_CS"/>
</dbReference>
<dbReference type="InterPro" id="IPR036163">
    <property type="entry name" value="HMA_dom_sf"/>
</dbReference>
<dbReference type="EMBL" id="CP051128">
    <property type="protein sequence ID" value="QIZ08359.1"/>
    <property type="molecule type" value="Genomic_DNA"/>
</dbReference>
<dbReference type="InterPro" id="IPR006122">
    <property type="entry name" value="HMA_Cu_ion-bd"/>
</dbReference>
<feature type="domain" description="HMA" evidence="4">
    <location>
        <begin position="2"/>
        <end position="68"/>
    </location>
</feature>
<keyword evidence="2" id="KW-0479">Metal-binding</keyword>
<dbReference type="PROSITE" id="PS01047">
    <property type="entry name" value="HMA_1"/>
    <property type="match status" value="1"/>
</dbReference>
<keyword evidence="3" id="KW-0186">Copper</keyword>
<evidence type="ECO:0000256" key="3">
    <source>
        <dbReference type="ARBA" id="ARBA00023008"/>
    </source>
</evidence>
<dbReference type="InterPro" id="IPR006121">
    <property type="entry name" value="HMA_dom"/>
</dbReference>
<dbReference type="Proteomes" id="UP000501868">
    <property type="component" value="Chromosome"/>
</dbReference>
<dbReference type="CDD" id="cd00371">
    <property type="entry name" value="HMA"/>
    <property type="match status" value="1"/>
</dbReference>
<dbReference type="PANTHER" id="PTHR46594:SF4">
    <property type="entry name" value="P-TYPE CATION-TRANSPORTING ATPASE"/>
    <property type="match status" value="1"/>
</dbReference>
<protein>
    <recommendedName>
        <fullName evidence="1">Copper chaperone CopZ</fullName>
    </recommendedName>
</protein>
<evidence type="ECO:0000256" key="1">
    <source>
        <dbReference type="ARBA" id="ARBA00015313"/>
    </source>
</evidence>
<proteinExistence type="predicted"/>
<dbReference type="Pfam" id="PF00403">
    <property type="entry name" value="HMA"/>
    <property type="match status" value="1"/>
</dbReference>
<dbReference type="AlphaFoldDB" id="A0A6H1P472"/>
<dbReference type="Gene3D" id="3.30.70.100">
    <property type="match status" value="1"/>
</dbReference>
<evidence type="ECO:0000256" key="2">
    <source>
        <dbReference type="ARBA" id="ARBA00022723"/>
    </source>
</evidence>
<accession>A0A6H1P472</accession>
<evidence type="ECO:0000313" key="5">
    <source>
        <dbReference type="EMBL" id="QIZ08359.1"/>
    </source>
</evidence>
<gene>
    <name evidence="5" type="ORF">HFZ78_17875</name>
</gene>
<dbReference type="GO" id="GO:0005507">
    <property type="term" value="F:copper ion binding"/>
    <property type="evidence" value="ECO:0007669"/>
    <property type="project" value="InterPro"/>
</dbReference>
<dbReference type="SUPFAM" id="SSF55008">
    <property type="entry name" value="HMA, heavy metal-associated domain"/>
    <property type="match status" value="1"/>
</dbReference>
<organism evidence="5 6">
    <name type="scientific">Priestia megaterium</name>
    <name type="common">Bacillus megaterium</name>
    <dbReference type="NCBI Taxonomy" id="1404"/>
    <lineage>
        <taxon>Bacteria</taxon>
        <taxon>Bacillati</taxon>
        <taxon>Bacillota</taxon>
        <taxon>Bacilli</taxon>
        <taxon>Bacillales</taxon>
        <taxon>Bacillaceae</taxon>
        <taxon>Priestia</taxon>
    </lineage>
</organism>
<name>A0A6H1P472_PRIMG</name>
<dbReference type="PANTHER" id="PTHR46594">
    <property type="entry name" value="P-TYPE CATION-TRANSPORTING ATPASE"/>
    <property type="match status" value="1"/>
</dbReference>
<sequence>MENVLLAVKGMSCGHCVNSIEGNVGKLNGVHFVKVHLNEEKLDVSFDSKLVSLKEITDIIEVHGYDAALSKSSKDQTCH</sequence>
<dbReference type="NCBIfam" id="TIGR00003">
    <property type="entry name" value="copper ion binding protein"/>
    <property type="match status" value="1"/>
</dbReference>
<evidence type="ECO:0000313" key="6">
    <source>
        <dbReference type="Proteomes" id="UP000501868"/>
    </source>
</evidence>
<reference evidence="5 6" key="1">
    <citation type="submission" date="2020-04" db="EMBL/GenBank/DDBJ databases">
        <title>Genome-Wide Identification of 5-Methylcytosine Sites in Bacterial Genomes By High-Throughput Sequencing of MspJI Restriction Fragments.</title>
        <authorList>
            <person name="Wu V."/>
        </authorList>
    </citation>
    <scope>NUCLEOTIDE SEQUENCE [LARGE SCALE GENOMIC DNA]</scope>
    <source>
        <strain evidence="5 6">S2</strain>
    </source>
</reference>
<dbReference type="FunFam" id="3.30.70.100:FF:000001">
    <property type="entry name" value="ATPase copper transporting beta"/>
    <property type="match status" value="1"/>
</dbReference>
<reference evidence="5 6" key="2">
    <citation type="submission" date="2020-04" db="EMBL/GenBank/DDBJ databases">
        <authorList>
            <person name="Fomenkov A."/>
            <person name="Anton B.P."/>
            <person name="Roberts R.J."/>
        </authorList>
    </citation>
    <scope>NUCLEOTIDE SEQUENCE [LARGE SCALE GENOMIC DNA]</scope>
    <source>
        <strain evidence="5 6">S2</strain>
    </source>
</reference>
<evidence type="ECO:0000259" key="4">
    <source>
        <dbReference type="PROSITE" id="PS50846"/>
    </source>
</evidence>
<dbReference type="PROSITE" id="PS50846">
    <property type="entry name" value="HMA_2"/>
    <property type="match status" value="1"/>
</dbReference>